<protein>
    <submittedName>
        <fullName evidence="2">Uncharacterized protein</fullName>
    </submittedName>
</protein>
<keyword evidence="1" id="KW-0472">Membrane</keyword>
<keyword evidence="1" id="KW-0812">Transmembrane</keyword>
<sequence length="68" mass="7941">MPVYLALLLAVAITISTFIVIIFNLCDDILLDKIFSKVSKKYQHIILLISISFILIYTCFLIYNFIYF</sequence>
<reference evidence="2 3" key="1">
    <citation type="submission" date="2022-07" db="EMBL/GenBank/DDBJ databases">
        <title>Genome sequence of Terrisporobacter mayombei DSM6539.</title>
        <authorList>
            <person name="Boeer T."/>
            <person name="Bengelsdorf F.R."/>
            <person name="Daniel R."/>
            <person name="Poehlein A."/>
        </authorList>
    </citation>
    <scope>NUCLEOTIDE SEQUENCE [LARGE SCALE GENOMIC DNA]</scope>
    <source>
        <strain evidence="2 3">DSM 6539</strain>
    </source>
</reference>
<organism evidence="2 3">
    <name type="scientific">Terrisporobacter mayombei</name>
    <dbReference type="NCBI Taxonomy" id="1541"/>
    <lineage>
        <taxon>Bacteria</taxon>
        <taxon>Bacillati</taxon>
        <taxon>Bacillota</taxon>
        <taxon>Clostridia</taxon>
        <taxon>Peptostreptococcales</taxon>
        <taxon>Peptostreptococcaceae</taxon>
        <taxon>Terrisporobacter</taxon>
    </lineage>
</organism>
<feature type="transmembrane region" description="Helical" evidence="1">
    <location>
        <begin position="45"/>
        <end position="66"/>
    </location>
</feature>
<keyword evidence="3" id="KW-1185">Reference proteome</keyword>
<evidence type="ECO:0000256" key="1">
    <source>
        <dbReference type="SAM" id="Phobius"/>
    </source>
</evidence>
<dbReference type="Proteomes" id="UP001235030">
    <property type="component" value="Chromosome"/>
</dbReference>
<dbReference type="EMBL" id="CP101637">
    <property type="protein sequence ID" value="WMT80205.1"/>
    <property type="molecule type" value="Genomic_DNA"/>
</dbReference>
<proteinExistence type="predicted"/>
<keyword evidence="1" id="KW-1133">Transmembrane helix</keyword>
<name>A0ABY9PYR3_9FIRM</name>
<gene>
    <name evidence="2" type="ORF">TEMA_05180</name>
</gene>
<evidence type="ECO:0000313" key="3">
    <source>
        <dbReference type="Proteomes" id="UP001235030"/>
    </source>
</evidence>
<evidence type="ECO:0000313" key="2">
    <source>
        <dbReference type="EMBL" id="WMT80205.1"/>
    </source>
</evidence>
<feature type="transmembrane region" description="Helical" evidence="1">
    <location>
        <begin position="6"/>
        <end position="25"/>
    </location>
</feature>
<accession>A0ABY9PYR3</accession>